<proteinExistence type="predicted"/>
<keyword evidence="1" id="KW-0472">Membrane</keyword>
<comment type="caution">
    <text evidence="2">The sequence shown here is derived from an EMBL/GenBank/DDBJ whole genome shotgun (WGS) entry which is preliminary data.</text>
</comment>
<sequence length="81" mass="8648">MRPMTKVLVGVAFLGILGSLASALFFMMKPRQPGDADDPARAGRMMRALALRVGLSVVLFICVLIAWKLGYIQPTGISSGP</sequence>
<reference evidence="2 3" key="1">
    <citation type="submission" date="2020-07" db="EMBL/GenBank/DDBJ databases">
        <authorList>
            <person name="Maaloum M."/>
        </authorList>
    </citation>
    <scope>NUCLEOTIDE SEQUENCE [LARGE SCALE GENOMIC DNA]</scope>
    <source>
        <strain evidence="2 3">GCS-AN-3</strain>
    </source>
</reference>
<protein>
    <submittedName>
        <fullName evidence="2">Twin transmembrane helix small protein</fullName>
    </submittedName>
</protein>
<evidence type="ECO:0000313" key="2">
    <source>
        <dbReference type="EMBL" id="NZA01275.1"/>
    </source>
</evidence>
<dbReference type="EMBL" id="JACCKX010000001">
    <property type="protein sequence ID" value="NZA01275.1"/>
    <property type="molecule type" value="Genomic_DNA"/>
</dbReference>
<evidence type="ECO:0000313" key="3">
    <source>
        <dbReference type="Proteomes" id="UP000589716"/>
    </source>
</evidence>
<dbReference type="InterPro" id="IPR021313">
    <property type="entry name" value="DUF2909"/>
</dbReference>
<feature type="transmembrane region" description="Helical" evidence="1">
    <location>
        <begin position="47"/>
        <end position="67"/>
    </location>
</feature>
<keyword evidence="1 2" id="KW-0812">Transmembrane</keyword>
<dbReference type="Proteomes" id="UP000589716">
    <property type="component" value="Unassembled WGS sequence"/>
</dbReference>
<dbReference type="NCBIfam" id="NF033233">
    <property type="entry name" value="twin_helix"/>
    <property type="match status" value="1"/>
</dbReference>
<accession>A0A853IQY3</accession>
<name>A0A853IQY3_9BURK</name>
<keyword evidence="1" id="KW-1133">Transmembrane helix</keyword>
<gene>
    <name evidence="2" type="ORF">H0I39_04965</name>
</gene>
<keyword evidence="3" id="KW-1185">Reference proteome</keyword>
<evidence type="ECO:0000256" key="1">
    <source>
        <dbReference type="SAM" id="Phobius"/>
    </source>
</evidence>
<dbReference type="Pfam" id="PF11137">
    <property type="entry name" value="DUF2909"/>
    <property type="match status" value="1"/>
</dbReference>
<dbReference type="AlphaFoldDB" id="A0A853IQY3"/>
<organism evidence="2 3">
    <name type="scientific">Ottowia beijingensis</name>
    <dbReference type="NCBI Taxonomy" id="1207057"/>
    <lineage>
        <taxon>Bacteria</taxon>
        <taxon>Pseudomonadati</taxon>
        <taxon>Pseudomonadota</taxon>
        <taxon>Betaproteobacteria</taxon>
        <taxon>Burkholderiales</taxon>
        <taxon>Comamonadaceae</taxon>
        <taxon>Ottowia</taxon>
    </lineage>
</organism>